<dbReference type="OrthoDB" id="9786347at2"/>
<dbReference type="Gene3D" id="1.10.10.370">
    <property type="entry name" value="DsrC-like protein, C-terminal domain"/>
    <property type="match status" value="1"/>
</dbReference>
<dbReference type="Proteomes" id="UP000050514">
    <property type="component" value="Unassembled WGS sequence"/>
</dbReference>
<dbReference type="Pfam" id="PF04358">
    <property type="entry name" value="DsrC"/>
    <property type="match status" value="1"/>
</dbReference>
<dbReference type="AlphaFoldDB" id="A0A0P6X2P6"/>
<dbReference type="PIRSF" id="PIRSF006223">
    <property type="entry name" value="DsrC_TusE"/>
    <property type="match status" value="1"/>
</dbReference>
<keyword evidence="3" id="KW-0963">Cytoplasm</keyword>
<dbReference type="InterPro" id="IPR007453">
    <property type="entry name" value="DsrC/TusE"/>
</dbReference>
<dbReference type="EMBL" id="LGHJ01000020">
    <property type="protein sequence ID" value="KPL73671.1"/>
    <property type="molecule type" value="Genomic_DNA"/>
</dbReference>
<keyword evidence="6" id="KW-1185">Reference proteome</keyword>
<dbReference type="PANTHER" id="PTHR37010">
    <property type="entry name" value="SULFURTRANSFERASE TUSE"/>
    <property type="match status" value="1"/>
</dbReference>
<evidence type="ECO:0000256" key="4">
    <source>
        <dbReference type="PIRSR" id="PIRSR006223-50"/>
    </source>
</evidence>
<feature type="active site" description="Cysteine persulfide intermediate" evidence="4">
    <location>
        <position position="104"/>
    </location>
</feature>
<proteinExistence type="inferred from homology"/>
<evidence type="ECO:0000313" key="5">
    <source>
        <dbReference type="EMBL" id="KPL73671.1"/>
    </source>
</evidence>
<dbReference type="SUPFAM" id="SSF69721">
    <property type="entry name" value="DsrC, the gamma subunit of dissimilatory sulfite reductase"/>
    <property type="match status" value="1"/>
</dbReference>
<accession>A0A0P6X2P6</accession>
<comment type="caution">
    <text evidence="5">The sequence shown here is derived from an EMBL/GenBank/DDBJ whole genome shotgun (WGS) entry which is preliminary data.</text>
</comment>
<dbReference type="GO" id="GO:0097163">
    <property type="term" value="F:sulfur carrier activity"/>
    <property type="evidence" value="ECO:0007669"/>
    <property type="project" value="TreeGrafter"/>
</dbReference>
<dbReference type="NCBIfam" id="TIGR03342">
    <property type="entry name" value="dsrC_tusE_dsvC"/>
    <property type="match status" value="1"/>
</dbReference>
<dbReference type="GO" id="GO:0005737">
    <property type="term" value="C:cytoplasm"/>
    <property type="evidence" value="ECO:0007669"/>
    <property type="project" value="UniProtKB-SubCell"/>
</dbReference>
<dbReference type="PANTHER" id="PTHR37010:SF1">
    <property type="entry name" value="SULFURTRANSFERASE TUSE"/>
    <property type="match status" value="1"/>
</dbReference>
<name>A0A0P6X2P6_9CHLR</name>
<dbReference type="InterPro" id="IPR025526">
    <property type="entry name" value="DsrC-like_dom_sf"/>
</dbReference>
<evidence type="ECO:0000313" key="6">
    <source>
        <dbReference type="Proteomes" id="UP000050514"/>
    </source>
</evidence>
<dbReference type="GO" id="GO:0002143">
    <property type="term" value="P:tRNA wobble position uridine thiolation"/>
    <property type="evidence" value="ECO:0007669"/>
    <property type="project" value="TreeGrafter"/>
</dbReference>
<dbReference type="RefSeq" id="WP_061915183.1">
    <property type="nucleotide sequence ID" value="NZ_DF967971.1"/>
</dbReference>
<evidence type="ECO:0000256" key="2">
    <source>
        <dbReference type="ARBA" id="ARBA00005718"/>
    </source>
</evidence>
<organism evidence="5 6">
    <name type="scientific">Bellilinea caldifistulae</name>
    <dbReference type="NCBI Taxonomy" id="360411"/>
    <lineage>
        <taxon>Bacteria</taxon>
        <taxon>Bacillati</taxon>
        <taxon>Chloroflexota</taxon>
        <taxon>Anaerolineae</taxon>
        <taxon>Anaerolineales</taxon>
        <taxon>Anaerolineaceae</taxon>
        <taxon>Bellilinea</taxon>
    </lineage>
</organism>
<dbReference type="InterPro" id="IPR043163">
    <property type="entry name" value="DsrC-like_N"/>
</dbReference>
<dbReference type="STRING" id="360411.AC812_14985"/>
<evidence type="ECO:0000256" key="3">
    <source>
        <dbReference type="ARBA" id="ARBA00022490"/>
    </source>
</evidence>
<comment type="similarity">
    <text evidence="2">Belongs to the DsrC/TusE family.</text>
</comment>
<reference evidence="5 6" key="1">
    <citation type="submission" date="2015-07" db="EMBL/GenBank/DDBJ databases">
        <title>Draft genome of Bellilinea caldifistulae DSM 17877.</title>
        <authorList>
            <person name="Hemp J."/>
            <person name="Ward L.M."/>
            <person name="Pace L.A."/>
            <person name="Fischer W.W."/>
        </authorList>
    </citation>
    <scope>NUCLEOTIDE SEQUENCE [LARGE SCALE GENOMIC DNA]</scope>
    <source>
        <strain evidence="5 6">GOMI-1</strain>
    </source>
</reference>
<comment type="subcellular location">
    <subcellularLocation>
        <location evidence="1">Cytoplasm</location>
    </subcellularLocation>
</comment>
<protein>
    <submittedName>
        <fullName evidence="5">Sulfur relay protein DsrC</fullName>
    </submittedName>
</protein>
<dbReference type="Gene3D" id="3.30.1420.10">
    <property type="match status" value="1"/>
</dbReference>
<sequence>MVAKTIAGKTVEVNEEGFMINPNEWTEEIAVEIAKEEGIPELTAEHWKIINFCRQSAGASGKAPTLRQITVGTGVSTKELFALFPKGPAKKVARIAGLGKPEGCV</sequence>
<dbReference type="InterPro" id="IPR042072">
    <property type="entry name" value="DsrC-like_C"/>
</dbReference>
<gene>
    <name evidence="5" type="ORF">AC812_14985</name>
</gene>
<evidence type="ECO:0000256" key="1">
    <source>
        <dbReference type="ARBA" id="ARBA00004496"/>
    </source>
</evidence>